<dbReference type="OrthoDB" id="4357582at2759"/>
<organism evidence="1 2">
    <name type="scientific">Aspergillus pseudoviridinutans</name>
    <dbReference type="NCBI Taxonomy" id="1517512"/>
    <lineage>
        <taxon>Eukaryota</taxon>
        <taxon>Fungi</taxon>
        <taxon>Dikarya</taxon>
        <taxon>Ascomycota</taxon>
        <taxon>Pezizomycotina</taxon>
        <taxon>Eurotiomycetes</taxon>
        <taxon>Eurotiomycetidae</taxon>
        <taxon>Eurotiales</taxon>
        <taxon>Aspergillaceae</taxon>
        <taxon>Aspergillus</taxon>
        <taxon>Aspergillus subgen. Fumigati</taxon>
    </lineage>
</organism>
<comment type="caution">
    <text evidence="1">The sequence shown here is derived from an EMBL/GenBank/DDBJ whole genome shotgun (WGS) entry which is preliminary data.</text>
</comment>
<gene>
    <name evidence="1" type="ORF">Asppvi_005886</name>
</gene>
<dbReference type="InterPro" id="IPR021842">
    <property type="entry name" value="DUF3435"/>
</dbReference>
<dbReference type="Proteomes" id="UP001043456">
    <property type="component" value="Unassembled WGS sequence"/>
</dbReference>
<protein>
    <submittedName>
        <fullName evidence="1">Uncharacterized protein</fullName>
    </submittedName>
</protein>
<dbReference type="AlphaFoldDB" id="A0A9P3B907"/>
<dbReference type="GeneID" id="67004497"/>
<dbReference type="EMBL" id="BHVY01000004">
    <property type="protein sequence ID" value="GIJ86987.1"/>
    <property type="molecule type" value="Genomic_DNA"/>
</dbReference>
<evidence type="ECO:0000313" key="2">
    <source>
        <dbReference type="Proteomes" id="UP001043456"/>
    </source>
</evidence>
<evidence type="ECO:0000313" key="1">
    <source>
        <dbReference type="EMBL" id="GIJ86987.1"/>
    </source>
</evidence>
<reference evidence="1 2" key="1">
    <citation type="submission" date="2018-10" db="EMBL/GenBank/DDBJ databases">
        <title>Pan-genome distribution and transcriptional activeness of fungal secondary metabolism genes in Aspergillus section Fumigati.</title>
        <authorList>
            <person name="Takahashi H."/>
            <person name="Umemura M."/>
            <person name="Ninomiya A."/>
            <person name="Kusuya Y."/>
            <person name="Urayama S."/>
            <person name="Shimizu M."/>
            <person name="Watanabe A."/>
            <person name="Kamei K."/>
            <person name="Yaguchi T."/>
            <person name="Hagiwara D."/>
        </authorList>
    </citation>
    <scope>NUCLEOTIDE SEQUENCE [LARGE SCALE GENOMIC DNA]</scope>
    <source>
        <strain evidence="1 2">IFM 55266</strain>
    </source>
</reference>
<proteinExistence type="predicted"/>
<sequence>MAGRGVSTFDQTINLDDHDNSELTRAVLPRTEGKYDRALCRFDKFLALHPTAVSPPDIRSYKGFLEFVAKNMKGRLGSKGPPTVETVDGFRRDFEAGLLLRRGYNMPETISTTVREWIKQGLKEKVGLCEEEMDKDGLSPNDLTILMTQLWCRDFKEYRGTCPDRTRVQLSAAILIYCFTSARSGEVHESTARRDLSRKEKHEGEDEDIGAHAIAACYKHFILTIELVDGVRMLVLTYSRVYVKGYWKKKRWELPIHAFYEIYREELPLFFNFLMFFIPMASADRAFRDYESAQEILDTVESIACGPEEKVITTIEFKPEVLDVPVFRPYDEQDIKLSTGRSRGADAFGKEFAELGHRSGYTRNVTGRACRRWALMEADKNHSVTARMKYAGHIRQDTFGRSYAHPLSEVDGPATYLGVSTRHEHIQNRRSMGMYRHPQLWQSLPAKAEFEFQERSDIISLDNSMQQLSKQLLGLQSPEEKRQIQLQQHRIYNQKQSLYSEELRRIQKAQPRRSTTQVGTIHEQTFFHYVRRVMPERDRLAQILPLSGTLRSDTGREALKALEVLCTRESSVAYRSGMRPVNGKCVCGMPMQSIGYPKWEKTVMQNIASSATYGFKASRNGLITVSVIWIGQRTCFGAI</sequence>
<dbReference type="PANTHER" id="PTHR37535">
    <property type="entry name" value="FLUG DOMAIN PROTEIN"/>
    <property type="match status" value="1"/>
</dbReference>
<accession>A0A9P3B907</accession>
<keyword evidence="2" id="KW-1185">Reference proteome</keyword>
<dbReference type="RefSeq" id="XP_043157733.1">
    <property type="nucleotide sequence ID" value="XM_043301798.1"/>
</dbReference>
<dbReference type="PANTHER" id="PTHR37535:SF3">
    <property type="entry name" value="FLUG DOMAIN-CONTAINING PROTEIN"/>
    <property type="match status" value="1"/>
</dbReference>
<dbReference type="Pfam" id="PF11917">
    <property type="entry name" value="DUF3435"/>
    <property type="match status" value="1"/>
</dbReference>
<name>A0A9P3B907_9EURO</name>